<dbReference type="Gene3D" id="3.10.620.30">
    <property type="match status" value="1"/>
</dbReference>
<organism evidence="3 4">
    <name type="scientific">Lacimicrobium alkaliphilum</name>
    <dbReference type="NCBI Taxonomy" id="1526571"/>
    <lineage>
        <taxon>Bacteria</taxon>
        <taxon>Pseudomonadati</taxon>
        <taxon>Pseudomonadota</taxon>
        <taxon>Gammaproteobacteria</taxon>
        <taxon>Alteromonadales</taxon>
        <taxon>Alteromonadaceae</taxon>
        <taxon>Lacimicrobium</taxon>
    </lineage>
</organism>
<keyword evidence="1" id="KW-1133">Transmembrane helix</keyword>
<evidence type="ECO:0000256" key="1">
    <source>
        <dbReference type="SAM" id="Phobius"/>
    </source>
</evidence>
<dbReference type="InterPro" id="IPR038765">
    <property type="entry name" value="Papain-like_cys_pep_sf"/>
</dbReference>
<evidence type="ECO:0000313" key="4">
    <source>
        <dbReference type="Proteomes" id="UP000068447"/>
    </source>
</evidence>
<dbReference type="InterPro" id="IPR021878">
    <property type="entry name" value="TgpA_N"/>
</dbReference>
<feature type="domain" description="Transglutaminase-like" evidence="2">
    <location>
        <begin position="390"/>
        <end position="459"/>
    </location>
</feature>
<dbReference type="InterPro" id="IPR002931">
    <property type="entry name" value="Transglutaminase-like"/>
</dbReference>
<dbReference type="STRING" id="1526571.AT746_06480"/>
<sequence>MLVLCICSFTLIEPLETWILLIVCCATVIRFSLFMNWQKHQISMRTLNLLAILSAIVLATFGWQLGLLLGMLNLLVLASSLKLMLLAGRRDYFQLVSIQFFLIGTGLVFNQNIAFSLLYATLTIMLLLSLAFHVSPANSWSGQIKRTGMLCLQALPVAIMLFLIIPKLGPMWQMPMAKGGETGLSDKVTPGDLAQLARSSDLAFRASFDNDIPVASQRYWRALVLEDFDGKSWQTAPYRERLRQRYQRSKQRFTPQVSGPSLNYQVLSEPSDKPWLFGLDLAVTRDSKIWQGREYQLLSRFPLQSGLSYSVRSYTQSPLLPDIPALDTRLNLQLPEQGNPRTRKWVERLRQQHKQDKEFIEAISSYFTEQNFRYTLNPNPMPTDPVDQFLFEDKAGFCVHYAGAMAYALRLGGIPARMVTGYLGGEMRGDDYMSIYQYDAHAWVEWLSDQGWQRLDPTALVSPLRLEFGLQQAVEYEDSFLQGSTLRRLQQLAWVNELRLLLADMDYLWSRWILGFNRDNQEDMLKSLLGELTPVRLALAGGALVLFTAILLAIYQYKHWLAPRHKTPAYYYHKSLKLLERIELKRPGWMGPKDFNTRVQQKLPADIAHPFSEMTRCYLHSRYGKSTITGQPDLKKTMQLLLGDLKKALKKHRHAANLIDSNP</sequence>
<feature type="transmembrane region" description="Helical" evidence="1">
    <location>
        <begin position="18"/>
        <end position="37"/>
    </location>
</feature>
<proteinExistence type="predicted"/>
<evidence type="ECO:0000313" key="3">
    <source>
        <dbReference type="EMBL" id="ALS97945.1"/>
    </source>
</evidence>
<keyword evidence="4" id="KW-1185">Reference proteome</keyword>
<feature type="transmembrane region" description="Helical" evidence="1">
    <location>
        <begin position="49"/>
        <end position="72"/>
    </location>
</feature>
<dbReference type="SMART" id="SM00460">
    <property type="entry name" value="TGc"/>
    <property type="match status" value="1"/>
</dbReference>
<dbReference type="PANTHER" id="PTHR42736">
    <property type="entry name" value="PROTEIN-GLUTAMINE GAMMA-GLUTAMYLTRANSFERASE"/>
    <property type="match status" value="1"/>
</dbReference>
<evidence type="ECO:0000259" key="2">
    <source>
        <dbReference type="SMART" id="SM00460"/>
    </source>
</evidence>
<accession>A0A0U3B306</accession>
<reference evidence="3 4" key="1">
    <citation type="submission" date="2015-12" db="EMBL/GenBank/DDBJ databases">
        <title>Complete genome of Lacimicrobium alkaliphilum KCTC 32984.</title>
        <authorList>
            <person name="Kim S.-G."/>
            <person name="Lee Y.-J."/>
        </authorList>
    </citation>
    <scope>NUCLEOTIDE SEQUENCE [LARGE SCALE GENOMIC DNA]</scope>
    <source>
        <strain evidence="3 4">YelD216</strain>
    </source>
</reference>
<feature type="transmembrane region" description="Helical" evidence="1">
    <location>
        <begin position="537"/>
        <end position="557"/>
    </location>
</feature>
<dbReference type="InterPro" id="IPR052901">
    <property type="entry name" value="Bact_TGase-like"/>
</dbReference>
<dbReference type="SUPFAM" id="SSF54001">
    <property type="entry name" value="Cysteine proteinases"/>
    <property type="match status" value="1"/>
</dbReference>
<dbReference type="Proteomes" id="UP000068447">
    <property type="component" value="Chromosome"/>
</dbReference>
<feature type="transmembrane region" description="Helical" evidence="1">
    <location>
        <begin position="117"/>
        <end position="135"/>
    </location>
</feature>
<gene>
    <name evidence="3" type="ORF">AT746_06480</name>
</gene>
<dbReference type="EMBL" id="CP013650">
    <property type="protein sequence ID" value="ALS97945.1"/>
    <property type="molecule type" value="Genomic_DNA"/>
</dbReference>
<feature type="transmembrane region" description="Helical" evidence="1">
    <location>
        <begin position="147"/>
        <end position="166"/>
    </location>
</feature>
<dbReference type="PANTHER" id="PTHR42736:SF1">
    <property type="entry name" value="PROTEIN-GLUTAMINE GAMMA-GLUTAMYLTRANSFERASE"/>
    <property type="match status" value="1"/>
</dbReference>
<dbReference type="KEGG" id="lal:AT746_06480"/>
<keyword evidence="1" id="KW-0812">Transmembrane</keyword>
<dbReference type="Pfam" id="PF11992">
    <property type="entry name" value="TgpA_N"/>
    <property type="match status" value="1"/>
</dbReference>
<dbReference type="Pfam" id="PF01841">
    <property type="entry name" value="Transglut_core"/>
    <property type="match status" value="1"/>
</dbReference>
<dbReference type="AlphaFoldDB" id="A0A0U3B306"/>
<name>A0A0U3B306_9ALTE</name>
<protein>
    <recommendedName>
        <fullName evidence="2">Transglutaminase-like domain-containing protein</fullName>
    </recommendedName>
</protein>
<keyword evidence="1" id="KW-0472">Membrane</keyword>